<protein>
    <submittedName>
        <fullName evidence="1">ATP-dependent RNA helicase A</fullName>
    </submittedName>
</protein>
<keyword evidence="2" id="KW-1185">Reference proteome</keyword>
<dbReference type="Proteomes" id="UP001626550">
    <property type="component" value="Unassembled WGS sequence"/>
</dbReference>
<gene>
    <name evidence="1" type="primary">DHX9_2</name>
    <name evidence="1" type="ORF">Ciccas_009333</name>
</gene>
<dbReference type="EMBL" id="JBJKFK010001871">
    <property type="protein sequence ID" value="KAL3312079.1"/>
    <property type="molecule type" value="Genomic_DNA"/>
</dbReference>
<dbReference type="AlphaFoldDB" id="A0ABD2PXK1"/>
<proteinExistence type="predicted"/>
<comment type="caution">
    <text evidence="1">The sequence shown here is derived from an EMBL/GenBank/DDBJ whole genome shotgun (WGS) entry which is preliminary data.</text>
</comment>
<dbReference type="GO" id="GO:0004386">
    <property type="term" value="F:helicase activity"/>
    <property type="evidence" value="ECO:0007669"/>
    <property type="project" value="UniProtKB-KW"/>
</dbReference>
<sequence>MNKTCLVQVWSADKARFGEAAMESICMQKQLNNAALRMIEDAANQIRTILISIGFPEPALSDSAINFGDMHSVRCDQLRFILTLGLYPNICFHSDKRKLLTMEGKMALCNKASVNCPSSGTRSSATARRFALKLSPAKASP</sequence>
<keyword evidence="1" id="KW-0378">Hydrolase</keyword>
<reference evidence="1 2" key="1">
    <citation type="submission" date="2024-11" db="EMBL/GenBank/DDBJ databases">
        <title>Adaptive evolution of stress response genes in parasites aligns with host niche diversity.</title>
        <authorList>
            <person name="Hahn C."/>
            <person name="Resl P."/>
        </authorList>
    </citation>
    <scope>NUCLEOTIDE SEQUENCE [LARGE SCALE GENOMIC DNA]</scope>
    <source>
        <strain evidence="1">EGGRZ-B1_66</strain>
        <tissue evidence="1">Body</tissue>
    </source>
</reference>
<evidence type="ECO:0000313" key="1">
    <source>
        <dbReference type="EMBL" id="KAL3312079.1"/>
    </source>
</evidence>
<evidence type="ECO:0000313" key="2">
    <source>
        <dbReference type="Proteomes" id="UP001626550"/>
    </source>
</evidence>
<keyword evidence="1" id="KW-0547">Nucleotide-binding</keyword>
<keyword evidence="1" id="KW-0347">Helicase</keyword>
<accession>A0ABD2PXK1</accession>
<keyword evidence="1" id="KW-0067">ATP-binding</keyword>
<name>A0ABD2PXK1_9PLAT</name>
<organism evidence="1 2">
    <name type="scientific">Cichlidogyrus casuarinus</name>
    <dbReference type="NCBI Taxonomy" id="1844966"/>
    <lineage>
        <taxon>Eukaryota</taxon>
        <taxon>Metazoa</taxon>
        <taxon>Spiralia</taxon>
        <taxon>Lophotrochozoa</taxon>
        <taxon>Platyhelminthes</taxon>
        <taxon>Monogenea</taxon>
        <taxon>Monopisthocotylea</taxon>
        <taxon>Dactylogyridea</taxon>
        <taxon>Ancyrocephalidae</taxon>
        <taxon>Cichlidogyrus</taxon>
    </lineage>
</organism>